<keyword evidence="1" id="KW-0812">Transmembrane</keyword>
<evidence type="ECO:0000313" key="3">
    <source>
        <dbReference type="Proteomes" id="UP000016930"/>
    </source>
</evidence>
<keyword evidence="1" id="KW-0472">Membrane</keyword>
<dbReference type="EMBL" id="KB445797">
    <property type="protein sequence ID" value="EMD36913.1"/>
    <property type="molecule type" value="Genomic_DNA"/>
</dbReference>
<reference evidence="2 3" key="1">
    <citation type="journal article" date="2012" name="Proc. Natl. Acad. Sci. U.S.A.">
        <title>Comparative genomics of Ceriporiopsis subvermispora and Phanerochaete chrysosporium provide insight into selective ligninolysis.</title>
        <authorList>
            <person name="Fernandez-Fueyo E."/>
            <person name="Ruiz-Duenas F.J."/>
            <person name="Ferreira P."/>
            <person name="Floudas D."/>
            <person name="Hibbett D.S."/>
            <person name="Canessa P."/>
            <person name="Larrondo L.F."/>
            <person name="James T.Y."/>
            <person name="Seelenfreund D."/>
            <person name="Lobos S."/>
            <person name="Polanco R."/>
            <person name="Tello M."/>
            <person name="Honda Y."/>
            <person name="Watanabe T."/>
            <person name="Watanabe T."/>
            <person name="Ryu J.S."/>
            <person name="Kubicek C.P."/>
            <person name="Schmoll M."/>
            <person name="Gaskell J."/>
            <person name="Hammel K.E."/>
            <person name="St John F.J."/>
            <person name="Vanden Wymelenberg A."/>
            <person name="Sabat G."/>
            <person name="Splinter BonDurant S."/>
            <person name="Syed K."/>
            <person name="Yadav J.S."/>
            <person name="Doddapaneni H."/>
            <person name="Subramanian V."/>
            <person name="Lavin J.L."/>
            <person name="Oguiza J.A."/>
            <person name="Perez G."/>
            <person name="Pisabarro A.G."/>
            <person name="Ramirez L."/>
            <person name="Santoyo F."/>
            <person name="Master E."/>
            <person name="Coutinho P.M."/>
            <person name="Henrissat B."/>
            <person name="Lombard V."/>
            <person name="Magnuson J.K."/>
            <person name="Kuees U."/>
            <person name="Hori C."/>
            <person name="Igarashi K."/>
            <person name="Samejima M."/>
            <person name="Held B.W."/>
            <person name="Barry K.W."/>
            <person name="LaButti K.M."/>
            <person name="Lapidus A."/>
            <person name="Lindquist E.A."/>
            <person name="Lucas S.M."/>
            <person name="Riley R."/>
            <person name="Salamov A.A."/>
            <person name="Hoffmeister D."/>
            <person name="Schwenk D."/>
            <person name="Hadar Y."/>
            <person name="Yarden O."/>
            <person name="de Vries R.P."/>
            <person name="Wiebenga A."/>
            <person name="Stenlid J."/>
            <person name="Eastwood D."/>
            <person name="Grigoriev I.V."/>
            <person name="Berka R.M."/>
            <person name="Blanchette R.A."/>
            <person name="Kersten P."/>
            <person name="Martinez A.T."/>
            <person name="Vicuna R."/>
            <person name="Cullen D."/>
        </authorList>
    </citation>
    <scope>NUCLEOTIDE SEQUENCE [LARGE SCALE GENOMIC DNA]</scope>
    <source>
        <strain evidence="2 3">B</strain>
    </source>
</reference>
<gene>
    <name evidence="2" type="ORF">CERSUDRAFT_123936</name>
</gene>
<organism evidence="2 3">
    <name type="scientific">Ceriporiopsis subvermispora (strain B)</name>
    <name type="common">White-rot fungus</name>
    <name type="synonym">Gelatoporia subvermispora</name>
    <dbReference type="NCBI Taxonomy" id="914234"/>
    <lineage>
        <taxon>Eukaryota</taxon>
        <taxon>Fungi</taxon>
        <taxon>Dikarya</taxon>
        <taxon>Basidiomycota</taxon>
        <taxon>Agaricomycotina</taxon>
        <taxon>Agaricomycetes</taxon>
        <taxon>Polyporales</taxon>
        <taxon>Gelatoporiaceae</taxon>
        <taxon>Gelatoporia</taxon>
    </lineage>
</organism>
<evidence type="ECO:0000313" key="2">
    <source>
        <dbReference type="EMBL" id="EMD36913.1"/>
    </source>
</evidence>
<keyword evidence="1" id="KW-1133">Transmembrane helix</keyword>
<dbReference type="AlphaFoldDB" id="M2QIS2"/>
<keyword evidence="3" id="KW-1185">Reference proteome</keyword>
<sequence>MVPQGATIPGLHSSMHQPLIHFILYMAAVLGAYASATSPIPEPRRVPLPHLDLHTPQPLGPGWVRILSKDSHSGLYHLDPSHLPALSSIHLSPPWRSCLHRTLASFLASFVIRRHH</sequence>
<dbReference type="Proteomes" id="UP000016930">
    <property type="component" value="Unassembled WGS sequence"/>
</dbReference>
<dbReference type="HOGENOM" id="CLU_2096590_0_0_1"/>
<protein>
    <submittedName>
        <fullName evidence="2">Uncharacterized protein</fullName>
    </submittedName>
</protein>
<feature type="transmembrane region" description="Helical" evidence="1">
    <location>
        <begin position="19"/>
        <end position="36"/>
    </location>
</feature>
<name>M2QIS2_CERS8</name>
<evidence type="ECO:0000256" key="1">
    <source>
        <dbReference type="SAM" id="Phobius"/>
    </source>
</evidence>
<accession>M2QIS2</accession>
<proteinExistence type="predicted"/>